<keyword evidence="2" id="KW-0479">Metal-binding</keyword>
<dbReference type="InterPro" id="IPR051089">
    <property type="entry name" value="prtT"/>
</dbReference>
<dbReference type="GO" id="GO:0000976">
    <property type="term" value="F:transcription cis-regulatory region binding"/>
    <property type="evidence" value="ECO:0007669"/>
    <property type="project" value="TreeGrafter"/>
</dbReference>
<comment type="caution">
    <text evidence="9">The sequence shown here is derived from an EMBL/GenBank/DDBJ whole genome shotgun (WGS) entry which is preliminary data.</text>
</comment>
<dbReference type="InterPro" id="IPR007219">
    <property type="entry name" value="XnlR_reg_dom"/>
</dbReference>
<gene>
    <name evidence="9" type="ORF">BCR35DRAFT_301451</name>
</gene>
<dbReference type="InterPro" id="IPR036864">
    <property type="entry name" value="Zn2-C6_fun-type_DNA-bd_sf"/>
</dbReference>
<dbReference type="OrthoDB" id="39175at2759"/>
<name>A0A1Y2FX91_9BASI</name>
<dbReference type="InParanoid" id="A0A1Y2FX91"/>
<dbReference type="GO" id="GO:0000981">
    <property type="term" value="F:DNA-binding transcription factor activity, RNA polymerase II-specific"/>
    <property type="evidence" value="ECO:0007669"/>
    <property type="project" value="InterPro"/>
</dbReference>
<sequence length="881" mass="93748">MAASTATKNGGGGGGSAAGRAPNASDANVLKRLRKDENDISVTGDKDEDGPNGAGAAKKKGGSLKIKEEDASGADAARTGRACLACRKLKTKCEEADSVPCKRCRLGGHECIFVESKRGKRPARKATDATLAEKFRNVEKTLSVLLQSMSTGAPPDPSALAQLQQSLAEGTQSLAAEPKSASSRDLRSPDSGSDQHSTNKRARRESSDPRGPSPTSPFLGSSVNLSPSTAPPTGRLPQLTLEHTPHLLNNVSLPAPGPSGGGGLGMLAEASLAAQIDGRTSMKGLDPSFNLSRVTEALEEKSGGAGEETSTPPLLSKGIVSPELAVQLFKFYFEWCYIHVPFLDPELDTATSVCSRSSFLFTVICAVASRFHTDDRNLHIACYDEAHEAFLEMVRTGQRSIENCQGALILTAWGSAPKAAEDRPQRASLYFGMAVRMALELGLFRAPAWVDQHLAAGNAGKAAPWANIKGVSEAEQRDALNRERTWLLVFVIDRHISAVMGRPYQVHETKPLLLPLHPLSLPFDLGLIAHAELQLINGQVMDTFRERIYGLASNSDEMPSPVVMKIFNSRMDEWKQRWCPVPGEPIANILLFYFHSAKLFLNTIPLHTMLRSGDVSDDPECVSTCLDAATNLLDLGHEYAKLGVLAHCPDVNFLLMLYAAVFLVKLKVSNTRFAELVNSEDLERLLSQAIQDSQAATFTDRHAAATSHTLLRAVLASWKALVHGGSGGHSKAASLYGGEHGLGGDGSMEDTHSALGLGLQGTLAAFPQPSGPNTPAPYPFLHSPFSASRPNNGGYFQGSHAPSLNGDAMSQAMEPLDGLGNFLTDTGFWGNILVPQGADGFFSWTEGLDTANGLDLDFGALEDSLGVGGSHGGVDGSYAGH</sequence>
<dbReference type="GO" id="GO:0005634">
    <property type="term" value="C:nucleus"/>
    <property type="evidence" value="ECO:0007669"/>
    <property type="project" value="UniProtKB-SubCell"/>
</dbReference>
<evidence type="ECO:0000256" key="3">
    <source>
        <dbReference type="ARBA" id="ARBA00023015"/>
    </source>
</evidence>
<evidence type="ECO:0000313" key="9">
    <source>
        <dbReference type="EMBL" id="ORY88658.1"/>
    </source>
</evidence>
<keyword evidence="5" id="KW-0804">Transcription</keyword>
<dbReference type="AlphaFoldDB" id="A0A1Y2FX91"/>
<evidence type="ECO:0000256" key="7">
    <source>
        <dbReference type="SAM" id="MobiDB-lite"/>
    </source>
</evidence>
<dbReference type="SMART" id="SM00066">
    <property type="entry name" value="GAL4"/>
    <property type="match status" value="1"/>
</dbReference>
<keyword evidence="6" id="KW-0539">Nucleus</keyword>
<dbReference type="GO" id="GO:0006351">
    <property type="term" value="P:DNA-templated transcription"/>
    <property type="evidence" value="ECO:0007669"/>
    <property type="project" value="InterPro"/>
</dbReference>
<dbReference type="PANTHER" id="PTHR31845">
    <property type="entry name" value="FINGER DOMAIN PROTEIN, PUTATIVE-RELATED"/>
    <property type="match status" value="1"/>
</dbReference>
<keyword evidence="10" id="KW-1185">Reference proteome</keyword>
<evidence type="ECO:0000256" key="1">
    <source>
        <dbReference type="ARBA" id="ARBA00004123"/>
    </source>
</evidence>
<dbReference type="SUPFAM" id="SSF57701">
    <property type="entry name" value="Zn2/Cys6 DNA-binding domain"/>
    <property type="match status" value="1"/>
</dbReference>
<evidence type="ECO:0000259" key="8">
    <source>
        <dbReference type="PROSITE" id="PS50048"/>
    </source>
</evidence>
<evidence type="ECO:0000313" key="10">
    <source>
        <dbReference type="Proteomes" id="UP000193467"/>
    </source>
</evidence>
<dbReference type="InterPro" id="IPR001138">
    <property type="entry name" value="Zn2Cys6_DnaBD"/>
</dbReference>
<reference evidence="9 10" key="1">
    <citation type="submission" date="2016-07" db="EMBL/GenBank/DDBJ databases">
        <title>Pervasive Adenine N6-methylation of Active Genes in Fungi.</title>
        <authorList>
            <consortium name="DOE Joint Genome Institute"/>
            <person name="Mondo S.J."/>
            <person name="Dannebaum R.O."/>
            <person name="Kuo R.C."/>
            <person name="Labutti K."/>
            <person name="Haridas S."/>
            <person name="Kuo A."/>
            <person name="Salamov A."/>
            <person name="Ahrendt S.R."/>
            <person name="Lipzen A."/>
            <person name="Sullivan W."/>
            <person name="Andreopoulos W.B."/>
            <person name="Clum A."/>
            <person name="Lindquist E."/>
            <person name="Daum C."/>
            <person name="Ramamoorthy G.K."/>
            <person name="Gryganskyi A."/>
            <person name="Culley D."/>
            <person name="Magnuson J.K."/>
            <person name="James T.Y."/>
            <person name="O'Malley M.A."/>
            <person name="Stajich J.E."/>
            <person name="Spatafora J.W."/>
            <person name="Visel A."/>
            <person name="Grigoriev I.V."/>
        </authorList>
    </citation>
    <scope>NUCLEOTIDE SEQUENCE [LARGE SCALE GENOMIC DNA]</scope>
    <source>
        <strain evidence="9 10">62-1032</strain>
    </source>
</reference>
<feature type="region of interest" description="Disordered" evidence="7">
    <location>
        <begin position="1"/>
        <end position="78"/>
    </location>
</feature>
<evidence type="ECO:0000256" key="2">
    <source>
        <dbReference type="ARBA" id="ARBA00022723"/>
    </source>
</evidence>
<organism evidence="9 10">
    <name type="scientific">Leucosporidium creatinivorum</name>
    <dbReference type="NCBI Taxonomy" id="106004"/>
    <lineage>
        <taxon>Eukaryota</taxon>
        <taxon>Fungi</taxon>
        <taxon>Dikarya</taxon>
        <taxon>Basidiomycota</taxon>
        <taxon>Pucciniomycotina</taxon>
        <taxon>Microbotryomycetes</taxon>
        <taxon>Leucosporidiales</taxon>
        <taxon>Leucosporidium</taxon>
    </lineage>
</organism>
<dbReference type="Proteomes" id="UP000193467">
    <property type="component" value="Unassembled WGS sequence"/>
</dbReference>
<feature type="region of interest" description="Disordered" evidence="7">
    <location>
        <begin position="169"/>
        <end position="238"/>
    </location>
</feature>
<dbReference type="CDD" id="cd12148">
    <property type="entry name" value="fungal_TF_MHR"/>
    <property type="match status" value="1"/>
</dbReference>
<dbReference type="STRING" id="106004.A0A1Y2FX91"/>
<dbReference type="PROSITE" id="PS50048">
    <property type="entry name" value="ZN2_CY6_FUNGAL_2"/>
    <property type="match status" value="1"/>
</dbReference>
<accession>A0A1Y2FX91</accession>
<dbReference type="Gene3D" id="4.10.240.10">
    <property type="entry name" value="Zn(2)-C6 fungal-type DNA-binding domain"/>
    <property type="match status" value="1"/>
</dbReference>
<evidence type="ECO:0000256" key="6">
    <source>
        <dbReference type="ARBA" id="ARBA00023242"/>
    </source>
</evidence>
<dbReference type="EMBL" id="MCGR01000009">
    <property type="protein sequence ID" value="ORY88658.1"/>
    <property type="molecule type" value="Genomic_DNA"/>
</dbReference>
<feature type="domain" description="Zn(2)-C6 fungal-type" evidence="8">
    <location>
        <begin position="82"/>
        <end position="113"/>
    </location>
</feature>
<evidence type="ECO:0000256" key="5">
    <source>
        <dbReference type="ARBA" id="ARBA00023163"/>
    </source>
</evidence>
<evidence type="ECO:0000256" key="4">
    <source>
        <dbReference type="ARBA" id="ARBA00023125"/>
    </source>
</evidence>
<proteinExistence type="predicted"/>
<dbReference type="GO" id="GO:0008270">
    <property type="term" value="F:zinc ion binding"/>
    <property type="evidence" value="ECO:0007669"/>
    <property type="project" value="InterPro"/>
</dbReference>
<dbReference type="SMART" id="SM00906">
    <property type="entry name" value="Fungal_trans"/>
    <property type="match status" value="1"/>
</dbReference>
<feature type="compositionally biased region" description="Polar residues" evidence="7">
    <location>
        <begin position="216"/>
        <end position="228"/>
    </location>
</feature>
<comment type="subcellular location">
    <subcellularLocation>
        <location evidence="1">Nucleus</location>
    </subcellularLocation>
</comment>
<dbReference type="CDD" id="cd00067">
    <property type="entry name" value="GAL4"/>
    <property type="match status" value="1"/>
</dbReference>
<dbReference type="Pfam" id="PF00172">
    <property type="entry name" value="Zn_clus"/>
    <property type="match status" value="1"/>
</dbReference>
<protein>
    <recommendedName>
        <fullName evidence="8">Zn(2)-C6 fungal-type domain-containing protein</fullName>
    </recommendedName>
</protein>
<dbReference type="PROSITE" id="PS00463">
    <property type="entry name" value="ZN2_CY6_FUNGAL_1"/>
    <property type="match status" value="1"/>
</dbReference>
<keyword evidence="4" id="KW-0238">DNA-binding</keyword>
<keyword evidence="3" id="KW-0805">Transcription regulation</keyword>
<dbReference type="Pfam" id="PF04082">
    <property type="entry name" value="Fungal_trans"/>
    <property type="match status" value="1"/>
</dbReference>
<dbReference type="PANTHER" id="PTHR31845:SF17">
    <property type="entry name" value="ZN(II)2CYS6 TRANSCRIPTION FACTOR (EUROFUNG)"/>
    <property type="match status" value="1"/>
</dbReference>